<dbReference type="Gene3D" id="3.30.40.10">
    <property type="entry name" value="Zinc/RING finger domain, C3HC4 (zinc finger)"/>
    <property type="match status" value="2"/>
</dbReference>
<feature type="domain" description="UBP-type" evidence="19">
    <location>
        <begin position="1"/>
        <end position="117"/>
    </location>
</feature>
<dbReference type="PROSITE" id="PS00972">
    <property type="entry name" value="USP_1"/>
    <property type="match status" value="1"/>
</dbReference>
<feature type="region of interest" description="Disordered" evidence="16">
    <location>
        <begin position="376"/>
        <end position="407"/>
    </location>
</feature>
<evidence type="ECO:0000259" key="17">
    <source>
        <dbReference type="PROSITE" id="PS50030"/>
    </source>
</evidence>
<dbReference type="Pfam" id="PF17807">
    <property type="entry name" value="zf-UBP_var"/>
    <property type="match status" value="1"/>
</dbReference>
<dbReference type="InterPro" id="IPR018200">
    <property type="entry name" value="USP_CS"/>
</dbReference>
<evidence type="ECO:0000256" key="3">
    <source>
        <dbReference type="ARBA" id="ARBA00022670"/>
    </source>
</evidence>
<keyword evidence="3 11" id="KW-0645">Protease</keyword>
<evidence type="ECO:0000259" key="19">
    <source>
        <dbReference type="PROSITE" id="PS50271"/>
    </source>
</evidence>
<dbReference type="InterPro" id="IPR028889">
    <property type="entry name" value="USP"/>
</dbReference>
<evidence type="ECO:0000256" key="15">
    <source>
        <dbReference type="RuleBase" id="RU366025"/>
    </source>
</evidence>
<dbReference type="FunCoup" id="A0A165G3E4">
    <property type="interactions" value="632"/>
</dbReference>
<keyword evidence="10 11" id="KW-0862">Zinc</keyword>
<dbReference type="PIRSF" id="PIRSF016308">
    <property type="entry name" value="UBP"/>
    <property type="match status" value="1"/>
</dbReference>
<dbReference type="InterPro" id="IPR001394">
    <property type="entry name" value="Peptidase_C19_UCH"/>
</dbReference>
<dbReference type="FunFam" id="1.10.8.10:FF:000103">
    <property type="entry name" value="Ubiquitin carboxyl-terminal hydrolase"/>
    <property type="match status" value="1"/>
</dbReference>
<feature type="domain" description="UBP-type" evidence="19">
    <location>
        <begin position="164"/>
        <end position="273"/>
    </location>
</feature>
<organism evidence="20 21">
    <name type="scientific">Calocera cornea HHB12733</name>
    <dbReference type="NCBI Taxonomy" id="1353952"/>
    <lineage>
        <taxon>Eukaryota</taxon>
        <taxon>Fungi</taxon>
        <taxon>Dikarya</taxon>
        <taxon>Basidiomycota</taxon>
        <taxon>Agaricomycotina</taxon>
        <taxon>Dacrymycetes</taxon>
        <taxon>Dacrymycetales</taxon>
        <taxon>Dacrymycetaceae</taxon>
        <taxon>Calocera</taxon>
    </lineage>
</organism>
<dbReference type="SUPFAM" id="SSF46934">
    <property type="entry name" value="UBA-like"/>
    <property type="match status" value="1"/>
</dbReference>
<dbReference type="CDD" id="cd14385">
    <property type="entry name" value="UBA1_spUBP14_like"/>
    <property type="match status" value="1"/>
</dbReference>
<keyword evidence="9 11" id="KW-0788">Thiol protease</keyword>
<proteinExistence type="inferred from homology"/>
<dbReference type="InterPro" id="IPR015940">
    <property type="entry name" value="UBA"/>
</dbReference>
<dbReference type="PROSITE" id="PS50030">
    <property type="entry name" value="UBA"/>
    <property type="match status" value="2"/>
</dbReference>
<feature type="domain" description="UBA" evidence="17">
    <location>
        <begin position="679"/>
        <end position="719"/>
    </location>
</feature>
<dbReference type="GO" id="GO:0016579">
    <property type="term" value="P:protein deubiquitination"/>
    <property type="evidence" value="ECO:0007669"/>
    <property type="project" value="InterPro"/>
</dbReference>
<dbReference type="PROSITE" id="PS50235">
    <property type="entry name" value="USP_3"/>
    <property type="match status" value="1"/>
</dbReference>
<evidence type="ECO:0000313" key="21">
    <source>
        <dbReference type="Proteomes" id="UP000076842"/>
    </source>
</evidence>
<dbReference type="STRING" id="1353952.A0A165G3E4"/>
<dbReference type="GO" id="GO:0008270">
    <property type="term" value="F:zinc ion binding"/>
    <property type="evidence" value="ECO:0007669"/>
    <property type="project" value="UniProtKB-UniRule"/>
</dbReference>
<feature type="domain" description="UBA" evidence="17">
    <location>
        <begin position="616"/>
        <end position="657"/>
    </location>
</feature>
<keyword evidence="5" id="KW-0677">Repeat</keyword>
<feature type="active site" description="Proton acceptor" evidence="12">
    <location>
        <position position="767"/>
    </location>
</feature>
<evidence type="ECO:0000256" key="16">
    <source>
        <dbReference type="SAM" id="MobiDB-lite"/>
    </source>
</evidence>
<dbReference type="PANTHER" id="PTHR24006:SF664">
    <property type="entry name" value="UBIQUITIN CARBOXYL-TERMINAL HYDROLASE"/>
    <property type="match status" value="1"/>
</dbReference>
<dbReference type="InterPro" id="IPR013083">
    <property type="entry name" value="Znf_RING/FYVE/PHD"/>
</dbReference>
<dbReference type="FunFam" id="1.10.8.10:FF:000086">
    <property type="entry name" value="Ubiquitin carboxyl-terminal hydrolase"/>
    <property type="match status" value="1"/>
</dbReference>
<gene>
    <name evidence="20" type="ORF">CALCODRAFT_555295</name>
</gene>
<evidence type="ECO:0000256" key="14">
    <source>
        <dbReference type="PROSITE-ProRule" id="PRU00502"/>
    </source>
</evidence>
<dbReference type="GO" id="GO:0005829">
    <property type="term" value="C:cytosol"/>
    <property type="evidence" value="ECO:0007669"/>
    <property type="project" value="TreeGrafter"/>
</dbReference>
<evidence type="ECO:0000256" key="13">
    <source>
        <dbReference type="PIRSR" id="PIRSR016308-3"/>
    </source>
</evidence>
<accession>A0A165G3E4</accession>
<keyword evidence="8 11" id="KW-0378">Hydrolase</keyword>
<dbReference type="GO" id="GO:0006508">
    <property type="term" value="P:proteolysis"/>
    <property type="evidence" value="ECO:0007669"/>
    <property type="project" value="UniProtKB-KW"/>
</dbReference>
<dbReference type="FunFam" id="3.30.40.10:FF:000587">
    <property type="entry name" value="Ubiquitin carboxyl-terminal hydrolase"/>
    <property type="match status" value="1"/>
</dbReference>
<dbReference type="InterPro" id="IPR001607">
    <property type="entry name" value="Znf_UBP"/>
</dbReference>
<keyword evidence="7 11" id="KW-0833">Ubl conjugation pathway</keyword>
<feature type="domain" description="USP" evidence="18">
    <location>
        <begin position="315"/>
        <end position="810"/>
    </location>
</feature>
<evidence type="ECO:0000256" key="8">
    <source>
        <dbReference type="ARBA" id="ARBA00022801"/>
    </source>
</evidence>
<dbReference type="InterPro" id="IPR016652">
    <property type="entry name" value="Ubiquitinyl_hydrolase"/>
</dbReference>
<feature type="active site" description="Nucleophile" evidence="12">
    <location>
        <position position="324"/>
    </location>
</feature>
<dbReference type="EC" id="3.4.19.12" evidence="11 15"/>
<keyword evidence="6 14" id="KW-0863">Zinc-finger</keyword>
<name>A0A165G3E4_9BASI</name>
<keyword evidence="4 11" id="KW-0479">Metal-binding</keyword>
<dbReference type="EMBL" id="KV423962">
    <property type="protein sequence ID" value="KZT57548.1"/>
    <property type="molecule type" value="Genomic_DNA"/>
</dbReference>
<feature type="binding site" evidence="13">
    <location>
        <position position="221"/>
    </location>
    <ligand>
        <name>Zn(2+)</name>
        <dbReference type="ChEBI" id="CHEBI:29105"/>
    </ligand>
</feature>
<keyword evidence="21" id="KW-1185">Reference proteome</keyword>
<comment type="similarity">
    <text evidence="2 11 15">Belongs to the peptidase C19 family.</text>
</comment>
<evidence type="ECO:0000256" key="6">
    <source>
        <dbReference type="ARBA" id="ARBA00022771"/>
    </source>
</evidence>
<dbReference type="GO" id="GO:0005634">
    <property type="term" value="C:nucleus"/>
    <property type="evidence" value="ECO:0007669"/>
    <property type="project" value="TreeGrafter"/>
</dbReference>
<evidence type="ECO:0000256" key="9">
    <source>
        <dbReference type="ARBA" id="ARBA00022807"/>
    </source>
</evidence>
<protein>
    <recommendedName>
        <fullName evidence="11 15">Ubiquitin carboxyl-terminal hydrolase</fullName>
        <ecNumber evidence="11 15">3.4.19.12</ecNumber>
    </recommendedName>
</protein>
<dbReference type="Pfam" id="PF00627">
    <property type="entry name" value="UBA"/>
    <property type="match status" value="2"/>
</dbReference>
<dbReference type="InParanoid" id="A0A165G3E4"/>
<dbReference type="Gene3D" id="3.90.70.10">
    <property type="entry name" value="Cysteine proteinases"/>
    <property type="match status" value="1"/>
</dbReference>
<dbReference type="Pfam" id="PF00443">
    <property type="entry name" value="UCH"/>
    <property type="match status" value="1"/>
</dbReference>
<evidence type="ECO:0000313" key="20">
    <source>
        <dbReference type="EMBL" id="KZT57548.1"/>
    </source>
</evidence>
<reference evidence="20 21" key="1">
    <citation type="journal article" date="2016" name="Mol. Biol. Evol.">
        <title>Comparative Genomics of Early-Diverging Mushroom-Forming Fungi Provides Insights into the Origins of Lignocellulose Decay Capabilities.</title>
        <authorList>
            <person name="Nagy L.G."/>
            <person name="Riley R."/>
            <person name="Tritt A."/>
            <person name="Adam C."/>
            <person name="Daum C."/>
            <person name="Floudas D."/>
            <person name="Sun H."/>
            <person name="Yadav J.S."/>
            <person name="Pangilinan J."/>
            <person name="Larsson K.H."/>
            <person name="Matsuura K."/>
            <person name="Barry K."/>
            <person name="Labutti K."/>
            <person name="Kuo R."/>
            <person name="Ohm R.A."/>
            <person name="Bhattacharya S.S."/>
            <person name="Shirouzu T."/>
            <person name="Yoshinaga Y."/>
            <person name="Martin F.M."/>
            <person name="Grigoriev I.V."/>
            <person name="Hibbett D.S."/>
        </authorList>
    </citation>
    <scope>NUCLEOTIDE SEQUENCE [LARGE SCALE GENOMIC DNA]</scope>
    <source>
        <strain evidence="20 21">HHB12733</strain>
    </source>
</reference>
<dbReference type="InterPro" id="IPR050164">
    <property type="entry name" value="Peptidase_C19"/>
</dbReference>
<evidence type="ECO:0000256" key="12">
    <source>
        <dbReference type="PIRSR" id="PIRSR016308-1"/>
    </source>
</evidence>
<dbReference type="AlphaFoldDB" id="A0A165G3E4"/>
<feature type="binding site" evidence="13">
    <location>
        <position position="191"/>
    </location>
    <ligand>
        <name>Zn(2+)</name>
        <dbReference type="ChEBI" id="CHEBI:29105"/>
    </ligand>
</feature>
<evidence type="ECO:0000256" key="10">
    <source>
        <dbReference type="ARBA" id="ARBA00022833"/>
    </source>
</evidence>
<dbReference type="PROSITE" id="PS50271">
    <property type="entry name" value="ZF_UBP"/>
    <property type="match status" value="2"/>
</dbReference>
<evidence type="ECO:0000256" key="11">
    <source>
        <dbReference type="PIRNR" id="PIRNR016308"/>
    </source>
</evidence>
<evidence type="ECO:0000256" key="4">
    <source>
        <dbReference type="ARBA" id="ARBA00022723"/>
    </source>
</evidence>
<dbReference type="GO" id="GO:0004843">
    <property type="term" value="F:cysteine-type deubiquitinase activity"/>
    <property type="evidence" value="ECO:0007669"/>
    <property type="project" value="UniProtKB-UniRule"/>
</dbReference>
<dbReference type="SUPFAM" id="SSF54001">
    <property type="entry name" value="Cysteine proteinases"/>
    <property type="match status" value="1"/>
</dbReference>
<dbReference type="PROSITE" id="PS00973">
    <property type="entry name" value="USP_2"/>
    <property type="match status" value="1"/>
</dbReference>
<dbReference type="FunFam" id="3.30.40.10:FF:000396">
    <property type="entry name" value="Ubiquitin carboxyl-terminal hydrolase"/>
    <property type="match status" value="1"/>
</dbReference>
<dbReference type="PANTHER" id="PTHR24006">
    <property type="entry name" value="UBIQUITIN CARBOXYL-TERMINAL HYDROLASE"/>
    <property type="match status" value="1"/>
</dbReference>
<dbReference type="Gene3D" id="1.10.8.10">
    <property type="entry name" value="DNA helicase RuvA subunit, C-terminal domain"/>
    <property type="match status" value="2"/>
</dbReference>
<dbReference type="SUPFAM" id="SSF57850">
    <property type="entry name" value="RING/U-box"/>
    <property type="match status" value="2"/>
</dbReference>
<dbReference type="CDD" id="cd14386">
    <property type="entry name" value="UBA2_UBP5"/>
    <property type="match status" value="1"/>
</dbReference>
<dbReference type="InterPro" id="IPR009060">
    <property type="entry name" value="UBA-like_sf"/>
</dbReference>
<dbReference type="SMART" id="SM00290">
    <property type="entry name" value="ZnF_UBP"/>
    <property type="match status" value="2"/>
</dbReference>
<feature type="binding site" evidence="13">
    <location>
        <position position="188"/>
    </location>
    <ligand>
        <name>Zn(2+)</name>
        <dbReference type="ChEBI" id="CHEBI:29105"/>
    </ligand>
</feature>
<feature type="binding site" evidence="13">
    <location>
        <position position="208"/>
    </location>
    <ligand>
        <name>Zn(2+)</name>
        <dbReference type="ChEBI" id="CHEBI:29105"/>
    </ligand>
</feature>
<evidence type="ECO:0000256" key="2">
    <source>
        <dbReference type="ARBA" id="ARBA00009085"/>
    </source>
</evidence>
<dbReference type="CDD" id="cd02658">
    <property type="entry name" value="Peptidase_C19B"/>
    <property type="match status" value="1"/>
</dbReference>
<comment type="catalytic activity">
    <reaction evidence="1 11 15">
        <text>Thiol-dependent hydrolysis of ester, thioester, amide, peptide and isopeptide bonds formed by the C-terminal Gly of ubiquitin (a 76-residue protein attached to proteins as an intracellular targeting signal).</text>
        <dbReference type="EC" id="3.4.19.12"/>
    </reaction>
</comment>
<evidence type="ECO:0000256" key="7">
    <source>
        <dbReference type="ARBA" id="ARBA00022786"/>
    </source>
</evidence>
<dbReference type="Proteomes" id="UP000076842">
    <property type="component" value="Unassembled WGS sequence"/>
</dbReference>
<evidence type="ECO:0000256" key="5">
    <source>
        <dbReference type="ARBA" id="ARBA00022737"/>
    </source>
</evidence>
<dbReference type="SMART" id="SM00165">
    <property type="entry name" value="UBA"/>
    <property type="match status" value="2"/>
</dbReference>
<dbReference type="InterPro" id="IPR038765">
    <property type="entry name" value="Papain-like_cys_pep_sf"/>
</dbReference>
<evidence type="ECO:0000256" key="1">
    <source>
        <dbReference type="ARBA" id="ARBA00000707"/>
    </source>
</evidence>
<dbReference type="Pfam" id="PF02148">
    <property type="entry name" value="zf-UBP"/>
    <property type="match status" value="1"/>
</dbReference>
<evidence type="ECO:0000259" key="18">
    <source>
        <dbReference type="PROSITE" id="PS50235"/>
    </source>
</evidence>
<sequence>MACPHIPLAARLAPPKLSQAVHREECTQCFDNQDMPQGIDVCLHCFNGGCVDEQNGQGAEGGRHHARIHFEKTGHQLALNIRRVRKPRSNTDEEEPPLKRLAISEEREEDQYDFIRAVRCWGCGGKLLPDATKDLYVAAIVNGIAGSMSSARQSEVKAWEEEITPCEHTLTLKQDPPRSIEESGLAHCGKCELTENLWLCLTCGSLGCGRQQFGGVGGNGHGLQHYEETKHLVSVKLGTITPEGNADIFCYDCGDSRLDPDLALHLSNFGINVATQTKTQKTLTELQIEQNLHFDFSLTDEHGRALEPLFGKGLTGLANLGNSCYLASTVQALFALEPFQNRYLPTAELHSMLCPVKDPAQCLDCQLHKMADGLLSGRYSQPASHPTPLPPSSELNTAGPPDSMPMPTFQAGLKPTMFKALVGQSHPEFSTMRQQDASEFLTYLLQLMRRDAQRKSLNPSMEPPHIFEFATEQRLQCTNCRGVRYRVDENELIGINVPVRETGEKTEEGKIIYEPVTLEECLDELSAEEEVDYRCPRCKTNVKAVTKTSLASFPDVLVINPKKFQLVNWVPQKLEVPLLVPIDSTLVLDKYLGKGQQDGEELLPEDAPEGEGSLPEFNAAAMIQLEGMGFPTVRCQKALLATGNSDAEAAMQWLFEHMEDPDIDDPIELTSAAGPSAPEASPEQIAMLSDMGFTASQAQKALRETAGDMERAVEWLFSHPDDDGEEAPADAAAAATGKKLPGSTSLPAKYILKAFISHKGPSVHSGHYVAHIKEPEVGWVLFNDEKVVKADKESVESLGKLAYLYVFEKAL</sequence>
<dbReference type="InterPro" id="IPR041432">
    <property type="entry name" value="UBP13_Znf-UBP_var"/>
</dbReference>
<dbReference type="OrthoDB" id="361536at2759"/>